<feature type="compositionally biased region" description="Basic residues" evidence="1">
    <location>
        <begin position="29"/>
        <end position="49"/>
    </location>
</feature>
<dbReference type="Proteomes" id="UP000028828">
    <property type="component" value="Unassembled WGS sequence"/>
</dbReference>
<protein>
    <submittedName>
        <fullName evidence="2">Uncharacterized protein</fullName>
    </submittedName>
</protein>
<evidence type="ECO:0000313" key="3">
    <source>
        <dbReference type="Proteomes" id="UP000028828"/>
    </source>
</evidence>
<dbReference type="EMBL" id="AEYI02000417">
    <property type="protein sequence ID" value="KFG49689.1"/>
    <property type="molecule type" value="Genomic_DNA"/>
</dbReference>
<proteinExistence type="predicted"/>
<dbReference type="AlphaFoldDB" id="A0A086KZ71"/>
<dbReference type="VEuPathDB" id="ToxoDB:TGP89_365200"/>
<organism evidence="2 3">
    <name type="scientific">Toxoplasma gondii p89</name>
    <dbReference type="NCBI Taxonomy" id="943119"/>
    <lineage>
        <taxon>Eukaryota</taxon>
        <taxon>Sar</taxon>
        <taxon>Alveolata</taxon>
        <taxon>Apicomplexa</taxon>
        <taxon>Conoidasida</taxon>
        <taxon>Coccidia</taxon>
        <taxon>Eucoccidiorida</taxon>
        <taxon>Eimeriorina</taxon>
        <taxon>Sarcocystidae</taxon>
        <taxon>Toxoplasma</taxon>
    </lineage>
</organism>
<sequence length="116" mass="13430">MAYSNAWKTTLLLSANQNCTRTPGPPSPPHRRNLRLKLTKRSEKRRLRGRRENVDKEEKTSTQKNRNYQRTKAEQPRHGEQIRRNVSSQTQSSSNLCSFCRSAGGERISDCERISD</sequence>
<feature type="compositionally biased region" description="Basic and acidic residues" evidence="1">
    <location>
        <begin position="71"/>
        <end position="83"/>
    </location>
</feature>
<feature type="region of interest" description="Disordered" evidence="1">
    <location>
        <begin position="15"/>
        <end position="96"/>
    </location>
</feature>
<name>A0A086KZ71_TOXGO</name>
<feature type="compositionally biased region" description="Basic and acidic residues" evidence="1">
    <location>
        <begin position="50"/>
        <end position="61"/>
    </location>
</feature>
<reference evidence="2 3" key="1">
    <citation type="submission" date="2014-03" db="EMBL/GenBank/DDBJ databases">
        <authorList>
            <person name="Sibley D."/>
            <person name="Venepally P."/>
            <person name="Karamycheva S."/>
            <person name="Hadjithomas M."/>
            <person name="Khan A."/>
            <person name="Brunk B."/>
            <person name="Roos D."/>
            <person name="Caler E."/>
            <person name="Lorenzi H."/>
        </authorList>
    </citation>
    <scope>NUCLEOTIDE SEQUENCE [LARGE SCALE GENOMIC DNA]</scope>
    <source>
        <strain evidence="3">p89</strain>
    </source>
</reference>
<accession>A0A086KZ71</accession>
<gene>
    <name evidence="2" type="ORF">TGP89_365200</name>
</gene>
<comment type="caution">
    <text evidence="2">The sequence shown here is derived from an EMBL/GenBank/DDBJ whole genome shotgun (WGS) entry which is preliminary data.</text>
</comment>
<evidence type="ECO:0000313" key="2">
    <source>
        <dbReference type="EMBL" id="KFG49689.1"/>
    </source>
</evidence>
<evidence type="ECO:0000256" key="1">
    <source>
        <dbReference type="SAM" id="MobiDB-lite"/>
    </source>
</evidence>